<dbReference type="NCBIfam" id="NF008528">
    <property type="entry name" value="PRK11463.1-2"/>
    <property type="match status" value="1"/>
</dbReference>
<proteinExistence type="predicted"/>
<evidence type="ECO:0000256" key="2">
    <source>
        <dbReference type="SAM" id="Phobius"/>
    </source>
</evidence>
<feature type="transmembrane region" description="Helical" evidence="2">
    <location>
        <begin position="70"/>
        <end position="89"/>
    </location>
</feature>
<organism evidence="3 4">
    <name type="scientific">Albidovulum litorale</name>
    <dbReference type="NCBI Taxonomy" id="2984134"/>
    <lineage>
        <taxon>Bacteria</taxon>
        <taxon>Pseudomonadati</taxon>
        <taxon>Pseudomonadota</taxon>
        <taxon>Alphaproteobacteria</taxon>
        <taxon>Rhodobacterales</taxon>
        <taxon>Paracoccaceae</taxon>
        <taxon>Albidovulum</taxon>
    </lineage>
</organism>
<dbReference type="Pfam" id="PF04186">
    <property type="entry name" value="FxsA"/>
    <property type="match status" value="1"/>
</dbReference>
<name>A0ABT2ZN74_9RHOB</name>
<feature type="transmembrane region" description="Helical" evidence="2">
    <location>
        <begin position="28"/>
        <end position="49"/>
    </location>
</feature>
<dbReference type="PANTHER" id="PTHR35335:SF1">
    <property type="entry name" value="UPF0716 PROTEIN FXSA"/>
    <property type="match status" value="1"/>
</dbReference>
<dbReference type="InterPro" id="IPR007313">
    <property type="entry name" value="FxsA"/>
</dbReference>
<feature type="compositionally biased region" description="Acidic residues" evidence="1">
    <location>
        <begin position="136"/>
        <end position="146"/>
    </location>
</feature>
<dbReference type="RefSeq" id="WP_263739762.1">
    <property type="nucleotide sequence ID" value="NZ_JAOWKZ010000002.1"/>
</dbReference>
<keyword evidence="2" id="KW-0812">Transmembrane</keyword>
<evidence type="ECO:0000313" key="3">
    <source>
        <dbReference type="EMBL" id="MCV2872582.1"/>
    </source>
</evidence>
<dbReference type="EMBL" id="JAOWKZ010000002">
    <property type="protein sequence ID" value="MCV2872582.1"/>
    <property type="molecule type" value="Genomic_DNA"/>
</dbReference>
<reference evidence="3 4" key="1">
    <citation type="submission" date="2022-10" db="EMBL/GenBank/DDBJ databases">
        <title>Defluviimonas sp. nov., isolated from ocean surface sediments.</title>
        <authorList>
            <person name="He W."/>
            <person name="Wang L."/>
            <person name="Zhang D.-F."/>
        </authorList>
    </citation>
    <scope>NUCLEOTIDE SEQUENCE [LARGE SCALE GENOMIC DNA]</scope>
    <source>
        <strain evidence="3 4">WL0050</strain>
    </source>
</reference>
<dbReference type="PANTHER" id="PTHR35335">
    <property type="entry name" value="UPF0716 PROTEIN FXSA"/>
    <property type="match status" value="1"/>
</dbReference>
<feature type="compositionally biased region" description="Basic and acidic residues" evidence="1">
    <location>
        <begin position="123"/>
        <end position="135"/>
    </location>
</feature>
<keyword evidence="2" id="KW-0472">Membrane</keyword>
<gene>
    <name evidence="3" type="ORF">OEZ71_09750</name>
</gene>
<sequence>MWLLIAFIAVPMIEIALFIQVGGFIGLWWTLAIVLATAVAGSLLVRMQGALALAQLRGSLQELRDPTEPIAHGALILFAGALLLTPGFFTDTVGLLLLVPAVRSSVLRYLASRIRVERFTVGERPRPHEPHRPDVIDGDFVEIDPDNDPRPPSGWTRH</sequence>
<evidence type="ECO:0000256" key="1">
    <source>
        <dbReference type="SAM" id="MobiDB-lite"/>
    </source>
</evidence>
<keyword evidence="2" id="KW-1133">Transmembrane helix</keyword>
<accession>A0ABT2ZN74</accession>
<comment type="caution">
    <text evidence="3">The sequence shown here is derived from an EMBL/GenBank/DDBJ whole genome shotgun (WGS) entry which is preliminary data.</text>
</comment>
<protein>
    <submittedName>
        <fullName evidence="3">FxsA family protein</fullName>
    </submittedName>
</protein>
<feature type="region of interest" description="Disordered" evidence="1">
    <location>
        <begin position="123"/>
        <end position="158"/>
    </location>
</feature>
<evidence type="ECO:0000313" key="4">
    <source>
        <dbReference type="Proteomes" id="UP001652564"/>
    </source>
</evidence>
<dbReference type="Proteomes" id="UP001652564">
    <property type="component" value="Unassembled WGS sequence"/>
</dbReference>
<keyword evidence="4" id="KW-1185">Reference proteome</keyword>